<dbReference type="RefSeq" id="WP_314519266.1">
    <property type="nucleotide sequence ID" value="NZ_JASJOU010000022.1"/>
</dbReference>
<proteinExistence type="predicted"/>
<dbReference type="AlphaFoldDB" id="A0AAE3R9G8"/>
<evidence type="ECO:0000313" key="1">
    <source>
        <dbReference type="EMBL" id="MDJ1506366.1"/>
    </source>
</evidence>
<evidence type="ECO:0000313" key="2">
    <source>
        <dbReference type="Proteomes" id="UP001232063"/>
    </source>
</evidence>
<name>A0AAE3R9G8_9BACT</name>
<sequence length="77" mass="8750">MNKNDLEVHFAISQKVNKIYATNKRATGAPIISDPKSFNLDREPLKRNNIQPAKIFATIKILILFEVDSGFTYIQVT</sequence>
<dbReference type="EMBL" id="JASJOU010000022">
    <property type="protein sequence ID" value="MDJ1506366.1"/>
    <property type="molecule type" value="Genomic_DNA"/>
</dbReference>
<dbReference type="Proteomes" id="UP001232063">
    <property type="component" value="Unassembled WGS sequence"/>
</dbReference>
<accession>A0AAE3R9G8</accession>
<keyword evidence="2" id="KW-1185">Reference proteome</keyword>
<protein>
    <submittedName>
        <fullName evidence="1">Uncharacterized protein</fullName>
    </submittedName>
</protein>
<organism evidence="1 2">
    <name type="scientific">Xanthocytophaga agilis</name>
    <dbReference type="NCBI Taxonomy" id="3048010"/>
    <lineage>
        <taxon>Bacteria</taxon>
        <taxon>Pseudomonadati</taxon>
        <taxon>Bacteroidota</taxon>
        <taxon>Cytophagia</taxon>
        <taxon>Cytophagales</taxon>
        <taxon>Rhodocytophagaceae</taxon>
        <taxon>Xanthocytophaga</taxon>
    </lineage>
</organism>
<reference evidence="1" key="1">
    <citation type="submission" date="2023-05" db="EMBL/GenBank/DDBJ databases">
        <authorList>
            <person name="Zhang X."/>
        </authorList>
    </citation>
    <scope>NUCLEOTIDE SEQUENCE</scope>
    <source>
        <strain evidence="1">BD1B2-1</strain>
    </source>
</reference>
<gene>
    <name evidence="1" type="ORF">QNI22_37285</name>
</gene>
<comment type="caution">
    <text evidence="1">The sequence shown here is derived from an EMBL/GenBank/DDBJ whole genome shotgun (WGS) entry which is preliminary data.</text>
</comment>